<keyword evidence="3" id="KW-0238">DNA-binding</keyword>
<accession>A0A8X8XVI6</accession>
<keyword evidence="9" id="KW-1185">Reference proteome</keyword>
<dbReference type="SUPFAM" id="SSF54171">
    <property type="entry name" value="DNA-binding domain"/>
    <property type="match status" value="1"/>
</dbReference>
<reference evidence="8" key="1">
    <citation type="submission" date="2018-01" db="EMBL/GenBank/DDBJ databases">
        <authorList>
            <person name="Mao J.F."/>
        </authorList>
    </citation>
    <scope>NUCLEOTIDE SEQUENCE</scope>
    <source>
        <strain evidence="8">Huo1</strain>
        <tissue evidence="8">Leaf</tissue>
    </source>
</reference>
<keyword evidence="2" id="KW-0805">Transcription regulation</keyword>
<sequence length="244" mass="28133">MVQREGREVEQVLLKWLDYPIDDATWMDVEDVRGQFPYFRLVDKAVCTPEAVDNGGSKWKVYKRGHRNVIDWNEDMQEVANSHKSTNEIQRRGLSKGRLLGYPNGHRVWLGTFNSEKDAAVAYDRASMKLRSSKMSSSCSWIVFAKEKGLRSRDRVIFYSYESGDQKFCILDAAYAENRARDGLVVDEDDEELETEKPGDETDRIELENVQDKENEPSLSSKGFKLFGVKIMDFIARLVNLPFL</sequence>
<gene>
    <name evidence="8" type="ORF">SASPL_117741</name>
</gene>
<dbReference type="AlphaFoldDB" id="A0A8X8XVI6"/>
<evidence type="ECO:0000256" key="3">
    <source>
        <dbReference type="ARBA" id="ARBA00023125"/>
    </source>
</evidence>
<comment type="subcellular location">
    <subcellularLocation>
        <location evidence="1">Nucleus</location>
    </subcellularLocation>
</comment>
<dbReference type="Proteomes" id="UP000298416">
    <property type="component" value="Unassembled WGS sequence"/>
</dbReference>
<evidence type="ECO:0000313" key="8">
    <source>
        <dbReference type="EMBL" id="KAG6421191.1"/>
    </source>
</evidence>
<dbReference type="InterPro" id="IPR001471">
    <property type="entry name" value="AP2/ERF_dom"/>
</dbReference>
<keyword evidence="5" id="KW-0539">Nucleus</keyword>
<dbReference type="GO" id="GO:0005634">
    <property type="term" value="C:nucleus"/>
    <property type="evidence" value="ECO:0007669"/>
    <property type="project" value="UniProtKB-SubCell"/>
</dbReference>
<feature type="compositionally biased region" description="Basic and acidic residues" evidence="6">
    <location>
        <begin position="195"/>
        <end position="216"/>
    </location>
</feature>
<evidence type="ECO:0000256" key="2">
    <source>
        <dbReference type="ARBA" id="ARBA00023015"/>
    </source>
</evidence>
<dbReference type="InterPro" id="IPR036955">
    <property type="entry name" value="AP2/ERF_dom_sf"/>
</dbReference>
<feature type="region of interest" description="Disordered" evidence="6">
    <location>
        <begin position="188"/>
        <end position="219"/>
    </location>
</feature>
<evidence type="ECO:0000259" key="7">
    <source>
        <dbReference type="PROSITE" id="PS51032"/>
    </source>
</evidence>
<dbReference type="Gene3D" id="3.30.730.10">
    <property type="entry name" value="AP2/ERF domain"/>
    <property type="match status" value="1"/>
</dbReference>
<reference evidence="8" key="2">
    <citation type="submission" date="2020-08" db="EMBL/GenBank/DDBJ databases">
        <title>Plant Genome Project.</title>
        <authorList>
            <person name="Zhang R.-G."/>
        </authorList>
    </citation>
    <scope>NUCLEOTIDE SEQUENCE</scope>
    <source>
        <strain evidence="8">Huo1</strain>
        <tissue evidence="8">Leaf</tissue>
    </source>
</reference>
<dbReference type="GO" id="GO:0003677">
    <property type="term" value="F:DNA binding"/>
    <property type="evidence" value="ECO:0007669"/>
    <property type="project" value="UniProtKB-KW"/>
</dbReference>
<evidence type="ECO:0000256" key="5">
    <source>
        <dbReference type="ARBA" id="ARBA00023242"/>
    </source>
</evidence>
<feature type="domain" description="AP2/ERF" evidence="7">
    <location>
        <begin position="65"/>
        <end position="145"/>
    </location>
</feature>
<evidence type="ECO:0000256" key="6">
    <source>
        <dbReference type="SAM" id="MobiDB-lite"/>
    </source>
</evidence>
<dbReference type="PROSITE" id="PS51032">
    <property type="entry name" value="AP2_ERF"/>
    <property type="match status" value="1"/>
</dbReference>
<dbReference type="EMBL" id="PNBA02000006">
    <property type="protein sequence ID" value="KAG6421191.1"/>
    <property type="molecule type" value="Genomic_DNA"/>
</dbReference>
<evidence type="ECO:0000256" key="4">
    <source>
        <dbReference type="ARBA" id="ARBA00023163"/>
    </source>
</evidence>
<proteinExistence type="predicted"/>
<name>A0A8X8XVI6_SALSN</name>
<dbReference type="SUPFAM" id="SSF54160">
    <property type="entry name" value="Chromo domain-like"/>
    <property type="match status" value="1"/>
</dbReference>
<dbReference type="InterPro" id="IPR016177">
    <property type="entry name" value="DNA-bd_dom_sf"/>
</dbReference>
<comment type="caution">
    <text evidence="8">The sequence shown here is derived from an EMBL/GenBank/DDBJ whole genome shotgun (WGS) entry which is preliminary data.</text>
</comment>
<protein>
    <recommendedName>
        <fullName evidence="7">AP2/ERF domain-containing protein</fullName>
    </recommendedName>
</protein>
<dbReference type="InterPro" id="IPR016197">
    <property type="entry name" value="Chromo-like_dom_sf"/>
</dbReference>
<keyword evidence="4" id="KW-0804">Transcription</keyword>
<evidence type="ECO:0000313" key="9">
    <source>
        <dbReference type="Proteomes" id="UP000298416"/>
    </source>
</evidence>
<evidence type="ECO:0000256" key="1">
    <source>
        <dbReference type="ARBA" id="ARBA00004123"/>
    </source>
</evidence>
<organism evidence="8">
    <name type="scientific">Salvia splendens</name>
    <name type="common">Scarlet sage</name>
    <dbReference type="NCBI Taxonomy" id="180675"/>
    <lineage>
        <taxon>Eukaryota</taxon>
        <taxon>Viridiplantae</taxon>
        <taxon>Streptophyta</taxon>
        <taxon>Embryophyta</taxon>
        <taxon>Tracheophyta</taxon>
        <taxon>Spermatophyta</taxon>
        <taxon>Magnoliopsida</taxon>
        <taxon>eudicotyledons</taxon>
        <taxon>Gunneridae</taxon>
        <taxon>Pentapetalae</taxon>
        <taxon>asterids</taxon>
        <taxon>lamiids</taxon>
        <taxon>Lamiales</taxon>
        <taxon>Lamiaceae</taxon>
        <taxon>Nepetoideae</taxon>
        <taxon>Mentheae</taxon>
        <taxon>Salviinae</taxon>
        <taxon>Salvia</taxon>
        <taxon>Salvia subgen. Calosphace</taxon>
        <taxon>core Calosphace</taxon>
    </lineage>
</organism>
<dbReference type="GO" id="GO:0003700">
    <property type="term" value="F:DNA-binding transcription factor activity"/>
    <property type="evidence" value="ECO:0007669"/>
    <property type="project" value="InterPro"/>
</dbReference>